<dbReference type="GO" id="GO:0005737">
    <property type="term" value="C:cytoplasm"/>
    <property type="evidence" value="ECO:0007669"/>
    <property type="project" value="TreeGrafter"/>
</dbReference>
<protein>
    <recommendedName>
        <fullName evidence="3">J domain-containing protein</fullName>
    </recommendedName>
</protein>
<dbReference type="PANTHER" id="PTHR43096">
    <property type="entry name" value="DNAJ HOMOLOG 1, MITOCHONDRIAL-RELATED"/>
    <property type="match status" value="1"/>
</dbReference>
<dbReference type="Gene3D" id="1.10.287.110">
    <property type="entry name" value="DnaJ domain"/>
    <property type="match status" value="1"/>
</dbReference>
<proteinExistence type="predicted"/>
<dbReference type="InterPro" id="IPR018253">
    <property type="entry name" value="DnaJ_domain_CS"/>
</dbReference>
<organism evidence="4">
    <name type="scientific">Grammatophora oceanica</name>
    <dbReference type="NCBI Taxonomy" id="210454"/>
    <lineage>
        <taxon>Eukaryota</taxon>
        <taxon>Sar</taxon>
        <taxon>Stramenopiles</taxon>
        <taxon>Ochrophyta</taxon>
        <taxon>Bacillariophyta</taxon>
        <taxon>Fragilariophyceae</taxon>
        <taxon>Fragilariophycidae</taxon>
        <taxon>Rhabdonematales</taxon>
        <taxon>Grammatophoraceae</taxon>
        <taxon>Grammatophora</taxon>
    </lineage>
</organism>
<dbReference type="CDD" id="cd06257">
    <property type="entry name" value="DnaJ"/>
    <property type="match status" value="1"/>
</dbReference>
<dbReference type="PROSITE" id="PS00636">
    <property type="entry name" value="DNAJ_1"/>
    <property type="match status" value="1"/>
</dbReference>
<sequence length="196" mass="21538">MVKSTGLGKLMLASFLLLGQQVSGFAGVTSSSRPALMTQRRQTTSLLMAGANPGKHVTIEDNKLLEDFKTSTGEILNPYAVLNVDRDADRIEIRKSFAVLSKRYHPDARRHKDILPGSCNNLDEVRAEFERIKLSYDILKDAKMRRKYDRHEALADPGAAVSRAAFDLVGQGVMSVGKGIFSAGAFAINQIAKKEE</sequence>
<dbReference type="PRINTS" id="PR00625">
    <property type="entry name" value="JDOMAIN"/>
</dbReference>
<dbReference type="PANTHER" id="PTHR43096:SF52">
    <property type="entry name" value="DNAJ HOMOLOG 1, MITOCHONDRIAL-RELATED"/>
    <property type="match status" value="1"/>
</dbReference>
<dbReference type="SUPFAM" id="SSF46565">
    <property type="entry name" value="Chaperone J-domain"/>
    <property type="match status" value="1"/>
</dbReference>
<dbReference type="AlphaFoldDB" id="A0A7S1XZT9"/>
<dbReference type="GO" id="GO:0051082">
    <property type="term" value="F:unfolded protein binding"/>
    <property type="evidence" value="ECO:0007669"/>
    <property type="project" value="TreeGrafter"/>
</dbReference>
<dbReference type="InterPro" id="IPR036869">
    <property type="entry name" value="J_dom_sf"/>
</dbReference>
<reference evidence="4" key="1">
    <citation type="submission" date="2021-01" db="EMBL/GenBank/DDBJ databases">
        <authorList>
            <person name="Corre E."/>
            <person name="Pelletier E."/>
            <person name="Niang G."/>
            <person name="Scheremetjew M."/>
            <person name="Finn R."/>
            <person name="Kale V."/>
            <person name="Holt S."/>
            <person name="Cochrane G."/>
            <person name="Meng A."/>
            <person name="Brown T."/>
            <person name="Cohen L."/>
        </authorList>
    </citation>
    <scope>NUCLEOTIDE SEQUENCE</scope>
    <source>
        <strain evidence="4">CCMP 410</strain>
    </source>
</reference>
<gene>
    <name evidence="4" type="ORF">GOCE00092_LOCUS1626</name>
</gene>
<evidence type="ECO:0000256" key="1">
    <source>
        <dbReference type="ARBA" id="ARBA00023186"/>
    </source>
</evidence>
<keyword evidence="2" id="KW-0732">Signal</keyword>
<evidence type="ECO:0000256" key="2">
    <source>
        <dbReference type="SAM" id="SignalP"/>
    </source>
</evidence>
<dbReference type="EMBL" id="HBGK01003005">
    <property type="protein sequence ID" value="CAD9272719.1"/>
    <property type="molecule type" value="Transcribed_RNA"/>
</dbReference>
<dbReference type="Pfam" id="PF00226">
    <property type="entry name" value="DnaJ"/>
    <property type="match status" value="1"/>
</dbReference>
<dbReference type="SMART" id="SM00271">
    <property type="entry name" value="DnaJ"/>
    <property type="match status" value="1"/>
</dbReference>
<name>A0A7S1XZT9_9STRA</name>
<keyword evidence="1" id="KW-0143">Chaperone</keyword>
<evidence type="ECO:0000313" key="4">
    <source>
        <dbReference type="EMBL" id="CAD9272719.1"/>
    </source>
</evidence>
<feature type="chain" id="PRO_5030756164" description="J domain-containing protein" evidence="2">
    <location>
        <begin position="27"/>
        <end position="196"/>
    </location>
</feature>
<feature type="domain" description="J" evidence="3">
    <location>
        <begin position="77"/>
        <end position="152"/>
    </location>
</feature>
<dbReference type="PROSITE" id="PS50076">
    <property type="entry name" value="DNAJ_2"/>
    <property type="match status" value="1"/>
</dbReference>
<accession>A0A7S1XZT9</accession>
<dbReference type="InterPro" id="IPR001623">
    <property type="entry name" value="DnaJ_domain"/>
</dbReference>
<evidence type="ECO:0000259" key="3">
    <source>
        <dbReference type="PROSITE" id="PS50076"/>
    </source>
</evidence>
<feature type="signal peptide" evidence="2">
    <location>
        <begin position="1"/>
        <end position="26"/>
    </location>
</feature>
<dbReference type="GO" id="GO:0042026">
    <property type="term" value="P:protein refolding"/>
    <property type="evidence" value="ECO:0007669"/>
    <property type="project" value="TreeGrafter"/>
</dbReference>